<keyword evidence="8 13" id="KW-0805">Transcription regulation</keyword>
<dbReference type="GO" id="GO:0004252">
    <property type="term" value="F:serine-type endopeptidase activity"/>
    <property type="evidence" value="ECO:0007669"/>
    <property type="project" value="UniProtKB-UniRule"/>
</dbReference>
<dbReference type="InterPro" id="IPR011991">
    <property type="entry name" value="ArsR-like_HTH"/>
</dbReference>
<evidence type="ECO:0000256" key="2">
    <source>
        <dbReference type="ARBA" id="ARBA00011738"/>
    </source>
</evidence>
<dbReference type="RefSeq" id="WP_186835346.1">
    <property type="nucleotide sequence ID" value="NZ_JACOOQ010000016.1"/>
</dbReference>
<dbReference type="EC" id="3.4.21.88" evidence="13"/>
<name>A0A8I0DPP6_9CLOT</name>
<feature type="active site" description="For autocatalytic cleavage activity" evidence="13">
    <location>
        <position position="124"/>
    </location>
</feature>
<feature type="active site" description="For autocatalytic cleavage activity" evidence="13">
    <location>
        <position position="161"/>
    </location>
</feature>
<evidence type="ECO:0000256" key="6">
    <source>
        <dbReference type="ARBA" id="ARBA00022801"/>
    </source>
</evidence>
<evidence type="ECO:0000259" key="16">
    <source>
        <dbReference type="Pfam" id="PF01726"/>
    </source>
</evidence>
<evidence type="ECO:0000256" key="7">
    <source>
        <dbReference type="ARBA" id="ARBA00022813"/>
    </source>
</evidence>
<dbReference type="InterPro" id="IPR036388">
    <property type="entry name" value="WH-like_DNA-bd_sf"/>
</dbReference>
<dbReference type="Pfam" id="PF01726">
    <property type="entry name" value="LexA_DNA_bind"/>
    <property type="match status" value="1"/>
</dbReference>
<comment type="subunit">
    <text evidence="2 13">Homodimer.</text>
</comment>
<dbReference type="GO" id="GO:0006260">
    <property type="term" value="P:DNA replication"/>
    <property type="evidence" value="ECO:0007669"/>
    <property type="project" value="UniProtKB-UniRule"/>
</dbReference>
<evidence type="ECO:0000256" key="3">
    <source>
        <dbReference type="ARBA" id="ARBA00022491"/>
    </source>
</evidence>
<comment type="similarity">
    <text evidence="1 13 14">Belongs to the peptidase S24 family.</text>
</comment>
<keyword evidence="11 13" id="KW-0234">DNA repair</keyword>
<dbReference type="Gene3D" id="1.10.10.10">
    <property type="entry name" value="Winged helix-like DNA-binding domain superfamily/Winged helix DNA-binding domain"/>
    <property type="match status" value="1"/>
</dbReference>
<dbReference type="Proteomes" id="UP000662088">
    <property type="component" value="Unassembled WGS sequence"/>
</dbReference>
<protein>
    <recommendedName>
        <fullName evidence="13">LexA repressor</fullName>
        <ecNumber evidence="13">3.4.21.88</ecNumber>
    </recommendedName>
</protein>
<keyword evidence="4 13" id="KW-0235">DNA replication</keyword>
<keyword evidence="7 13" id="KW-0068">Autocatalytic cleavage</keyword>
<dbReference type="EMBL" id="JACOOQ010000016">
    <property type="protein sequence ID" value="MBC5640722.1"/>
    <property type="molecule type" value="Genomic_DNA"/>
</dbReference>
<dbReference type="GO" id="GO:0045892">
    <property type="term" value="P:negative regulation of DNA-templated transcription"/>
    <property type="evidence" value="ECO:0007669"/>
    <property type="project" value="UniProtKB-UniRule"/>
</dbReference>
<evidence type="ECO:0000256" key="1">
    <source>
        <dbReference type="ARBA" id="ARBA00007484"/>
    </source>
</evidence>
<dbReference type="InterPro" id="IPR006199">
    <property type="entry name" value="LexA_DNA-bd_dom"/>
</dbReference>
<keyword evidence="18" id="KW-1185">Reference proteome</keyword>
<dbReference type="FunFam" id="2.10.109.10:FF:000001">
    <property type="entry name" value="LexA repressor"/>
    <property type="match status" value="1"/>
</dbReference>
<dbReference type="SUPFAM" id="SSF46785">
    <property type="entry name" value="Winged helix' DNA-binding domain"/>
    <property type="match status" value="1"/>
</dbReference>
<keyword evidence="10 13" id="KW-0804">Transcription</keyword>
<evidence type="ECO:0000256" key="13">
    <source>
        <dbReference type="HAMAP-Rule" id="MF_00015"/>
    </source>
</evidence>
<organism evidence="17 18">
    <name type="scientific">Clostridium lentum</name>
    <dbReference type="NCBI Taxonomy" id="2763037"/>
    <lineage>
        <taxon>Bacteria</taxon>
        <taxon>Bacillati</taxon>
        <taxon>Bacillota</taxon>
        <taxon>Clostridia</taxon>
        <taxon>Eubacteriales</taxon>
        <taxon>Clostridiaceae</taxon>
        <taxon>Clostridium</taxon>
    </lineage>
</organism>
<dbReference type="SUPFAM" id="SSF51306">
    <property type="entry name" value="LexA/Signal peptidase"/>
    <property type="match status" value="1"/>
</dbReference>
<evidence type="ECO:0000256" key="10">
    <source>
        <dbReference type="ARBA" id="ARBA00023163"/>
    </source>
</evidence>
<dbReference type="GO" id="GO:0006281">
    <property type="term" value="P:DNA repair"/>
    <property type="evidence" value="ECO:0007669"/>
    <property type="project" value="UniProtKB-UniRule"/>
</dbReference>
<evidence type="ECO:0000256" key="11">
    <source>
        <dbReference type="ARBA" id="ARBA00023204"/>
    </source>
</evidence>
<dbReference type="Gene3D" id="2.10.109.10">
    <property type="entry name" value="Umud Fragment, subunit A"/>
    <property type="match status" value="1"/>
</dbReference>
<sequence length="200" mass="22495">MSELNDKQLLIYEFLKDFTSEKGYPPTVREICKAVGLKSTSSVHGHLKHLEKEGLIKRDPTKPRALEIVDSVVKKEMINVPIIGRVTAGLPILANENIEDSFPLPLDYVKHNNDLFMLKISGSSMIKAGILDGDFAIIERTQTASNGDKIVALIENEATLKTFYRENDHIRLQPENDEMEPIIVDNCSILGKLIGIYRTY</sequence>
<evidence type="ECO:0000256" key="4">
    <source>
        <dbReference type="ARBA" id="ARBA00022705"/>
    </source>
</evidence>
<dbReference type="InterPro" id="IPR036390">
    <property type="entry name" value="WH_DNA-bd_sf"/>
</dbReference>
<dbReference type="InterPro" id="IPR039418">
    <property type="entry name" value="LexA-like"/>
</dbReference>
<feature type="domain" description="LexA repressor DNA-binding" evidence="16">
    <location>
        <begin position="1"/>
        <end position="65"/>
    </location>
</feature>
<keyword evidence="6 13" id="KW-0378">Hydrolase</keyword>
<evidence type="ECO:0000256" key="12">
    <source>
        <dbReference type="ARBA" id="ARBA00023236"/>
    </source>
</evidence>
<accession>A0A8I0DPP6</accession>
<dbReference type="Pfam" id="PF00717">
    <property type="entry name" value="Peptidase_S24"/>
    <property type="match status" value="1"/>
</dbReference>
<comment type="caution">
    <text evidence="17">The sequence shown here is derived from an EMBL/GenBank/DDBJ whole genome shotgun (WGS) entry which is preliminary data.</text>
</comment>
<dbReference type="CDD" id="cd06529">
    <property type="entry name" value="S24_LexA-like"/>
    <property type="match status" value="1"/>
</dbReference>
<dbReference type="CDD" id="cd00090">
    <property type="entry name" value="HTH_ARSR"/>
    <property type="match status" value="1"/>
</dbReference>
<dbReference type="NCBIfam" id="TIGR00498">
    <property type="entry name" value="lexA"/>
    <property type="match status" value="1"/>
</dbReference>
<dbReference type="InterPro" id="IPR006200">
    <property type="entry name" value="LexA"/>
</dbReference>
<feature type="DNA-binding region" description="H-T-H motif" evidence="13">
    <location>
        <begin position="28"/>
        <end position="48"/>
    </location>
</feature>
<dbReference type="HAMAP" id="MF_00015">
    <property type="entry name" value="LexA"/>
    <property type="match status" value="1"/>
</dbReference>
<evidence type="ECO:0000313" key="17">
    <source>
        <dbReference type="EMBL" id="MBC5640722.1"/>
    </source>
</evidence>
<evidence type="ECO:0000256" key="5">
    <source>
        <dbReference type="ARBA" id="ARBA00022763"/>
    </source>
</evidence>
<dbReference type="AlphaFoldDB" id="A0A8I0DPP6"/>
<dbReference type="InterPro" id="IPR015927">
    <property type="entry name" value="Peptidase_S24_S26A/B/C"/>
</dbReference>
<evidence type="ECO:0000256" key="14">
    <source>
        <dbReference type="RuleBase" id="RU003991"/>
    </source>
</evidence>
<keyword evidence="9 13" id="KW-0238">DNA-binding</keyword>
<proteinExistence type="inferred from homology"/>
<dbReference type="GO" id="GO:0003677">
    <property type="term" value="F:DNA binding"/>
    <property type="evidence" value="ECO:0007669"/>
    <property type="project" value="UniProtKB-UniRule"/>
</dbReference>
<keyword evidence="12 13" id="KW-0742">SOS response</keyword>
<gene>
    <name evidence="13 17" type="primary">lexA</name>
    <name evidence="17" type="ORF">H8R92_09880</name>
</gene>
<dbReference type="InterPro" id="IPR006197">
    <property type="entry name" value="Peptidase_S24_LexA"/>
</dbReference>
<dbReference type="PRINTS" id="PR00726">
    <property type="entry name" value="LEXASERPTASE"/>
</dbReference>
<dbReference type="PANTHER" id="PTHR33516:SF2">
    <property type="entry name" value="LEXA REPRESSOR-RELATED"/>
    <property type="match status" value="1"/>
</dbReference>
<evidence type="ECO:0000259" key="15">
    <source>
        <dbReference type="Pfam" id="PF00717"/>
    </source>
</evidence>
<comment type="catalytic activity">
    <reaction evidence="13">
        <text>Hydrolysis of Ala-|-Gly bond in repressor LexA.</text>
        <dbReference type="EC" id="3.4.21.88"/>
    </reaction>
</comment>
<dbReference type="InterPro" id="IPR036286">
    <property type="entry name" value="LexA/Signal_pep-like_sf"/>
</dbReference>
<keyword evidence="3 13" id="KW-0678">Repressor</keyword>
<evidence type="ECO:0000256" key="9">
    <source>
        <dbReference type="ARBA" id="ARBA00023125"/>
    </source>
</evidence>
<dbReference type="GO" id="GO:0006508">
    <property type="term" value="P:proteolysis"/>
    <property type="evidence" value="ECO:0007669"/>
    <property type="project" value="InterPro"/>
</dbReference>
<feature type="site" description="Cleavage; by autolysis" evidence="13">
    <location>
        <begin position="88"/>
        <end position="89"/>
    </location>
</feature>
<evidence type="ECO:0000256" key="8">
    <source>
        <dbReference type="ARBA" id="ARBA00023015"/>
    </source>
</evidence>
<feature type="domain" description="Peptidase S24/S26A/S26B/S26C" evidence="15">
    <location>
        <begin position="81"/>
        <end position="194"/>
    </location>
</feature>
<dbReference type="InterPro" id="IPR050077">
    <property type="entry name" value="LexA_repressor"/>
</dbReference>
<dbReference type="GO" id="GO:0009432">
    <property type="term" value="P:SOS response"/>
    <property type="evidence" value="ECO:0007669"/>
    <property type="project" value="UniProtKB-UniRule"/>
</dbReference>
<comment type="function">
    <text evidence="13">Represses a number of genes involved in the response to DNA damage (SOS response), including recA and lexA. In the presence of single-stranded DNA, RecA interacts with LexA causing an autocatalytic cleavage which disrupts the DNA-binding part of LexA, leading to derepression of the SOS regulon and eventually DNA repair.</text>
</comment>
<dbReference type="PANTHER" id="PTHR33516">
    <property type="entry name" value="LEXA REPRESSOR"/>
    <property type="match status" value="1"/>
</dbReference>
<reference evidence="17" key="1">
    <citation type="submission" date="2020-08" db="EMBL/GenBank/DDBJ databases">
        <title>Genome public.</title>
        <authorList>
            <person name="Liu C."/>
            <person name="Sun Q."/>
        </authorList>
    </citation>
    <scope>NUCLEOTIDE SEQUENCE</scope>
    <source>
        <strain evidence="17">NSJ-42</strain>
    </source>
</reference>
<evidence type="ECO:0000313" key="18">
    <source>
        <dbReference type="Proteomes" id="UP000662088"/>
    </source>
</evidence>
<keyword evidence="5 13" id="KW-0227">DNA damage</keyword>
<dbReference type="FunFam" id="1.10.10.10:FF:000009">
    <property type="entry name" value="LexA repressor"/>
    <property type="match status" value="1"/>
</dbReference>